<keyword evidence="3" id="KW-1185">Reference proteome</keyword>
<evidence type="ECO:0000313" key="2">
    <source>
        <dbReference type="EMBL" id="KAL0481830.1"/>
    </source>
</evidence>
<evidence type="ECO:0000256" key="1">
    <source>
        <dbReference type="PROSITE-ProRule" id="PRU00708"/>
    </source>
</evidence>
<dbReference type="PROSITE" id="PS51375">
    <property type="entry name" value="PPR"/>
    <property type="match status" value="1"/>
</dbReference>
<organism evidence="2 3">
    <name type="scientific">Acrasis kona</name>
    <dbReference type="NCBI Taxonomy" id="1008807"/>
    <lineage>
        <taxon>Eukaryota</taxon>
        <taxon>Discoba</taxon>
        <taxon>Heterolobosea</taxon>
        <taxon>Tetramitia</taxon>
        <taxon>Eutetramitia</taxon>
        <taxon>Acrasidae</taxon>
        <taxon>Acrasis</taxon>
    </lineage>
</organism>
<reference evidence="2 3" key="1">
    <citation type="submission" date="2024-03" db="EMBL/GenBank/DDBJ databases">
        <title>The Acrasis kona genome and developmental transcriptomes reveal deep origins of eukaryotic multicellular pathways.</title>
        <authorList>
            <person name="Sheikh S."/>
            <person name="Fu C.-J."/>
            <person name="Brown M.W."/>
            <person name="Baldauf S.L."/>
        </authorList>
    </citation>
    <scope>NUCLEOTIDE SEQUENCE [LARGE SCALE GENOMIC DNA]</scope>
    <source>
        <strain evidence="2 3">ATCC MYA-3509</strain>
    </source>
</reference>
<feature type="repeat" description="PPR" evidence="1">
    <location>
        <begin position="143"/>
        <end position="178"/>
    </location>
</feature>
<accession>A0AAW2YYI5</accession>
<dbReference type="InterPro" id="IPR002885">
    <property type="entry name" value="PPR_rpt"/>
</dbReference>
<proteinExistence type="predicted"/>
<name>A0AAW2YYI5_9EUKA</name>
<dbReference type="Proteomes" id="UP001431209">
    <property type="component" value="Unassembled WGS sequence"/>
</dbReference>
<dbReference type="AlphaFoldDB" id="A0AAW2YYI5"/>
<comment type="caution">
    <text evidence="2">The sequence shown here is derived from an EMBL/GenBank/DDBJ whole genome shotgun (WGS) entry which is preliminary data.</text>
</comment>
<sequence>MLLFRASSNSIKRIQFTKCQTRNATIGQVIVGSKPFDPLQDKTTKNKAKRQIFNLYKERYLDKLPSSIVNKKKSLPLKYKRWKQPEGLTPEQQKQNAIENPKPFKKVREGQQIFIDNLKDASEKKLITEVFDNYQRIQLKYCDSTVFTAVLKACECDGGYLGEAIQVYHDMKRRNIQVNVSQYLSLVKTAASAEHLPRVIYFIKEFLLHSSKVKKDDKLLEMFEVGMKLAIDMQRPDKAMSIYIHANGKLLYKKRQDALEFRNGRLPLSYVKSLLPAHKQEEAYDLHKAMIQSRSPSFMGDKKQEQQDDTRIEVIPGDNQESDYYAALRIATNSDIDPYAPLHFDQHRTIQASAYVNDAARYQQLGYELPVATKSTHFTFDGYSVEPQVNLLNDTEWQNNYVKLVKTIVDYMELDTKGKQQTQQRLFNGIRSNRVKGSKVEHNHLIKSIYDQYITKYFYCTEELEVQALKKKMREDLADVSRKLQLRRNWIPIIVGVDTMPFFPTSLGFDLLNKENIEEAKREYLDSIPDPESREIIKSELSHKIQLRWYDVDTRTIVEGLVY</sequence>
<dbReference type="Gene3D" id="1.25.40.10">
    <property type="entry name" value="Tetratricopeptide repeat domain"/>
    <property type="match status" value="1"/>
</dbReference>
<dbReference type="EMBL" id="JAOPGA020000797">
    <property type="protein sequence ID" value="KAL0481830.1"/>
    <property type="molecule type" value="Genomic_DNA"/>
</dbReference>
<protein>
    <submittedName>
        <fullName evidence="2">Pentatricopeptide repeat-containing protein</fullName>
    </submittedName>
</protein>
<dbReference type="InterPro" id="IPR011990">
    <property type="entry name" value="TPR-like_helical_dom_sf"/>
</dbReference>
<gene>
    <name evidence="2" type="ORF">AKO1_011314</name>
</gene>
<evidence type="ECO:0000313" key="3">
    <source>
        <dbReference type="Proteomes" id="UP001431209"/>
    </source>
</evidence>